<evidence type="ECO:0000313" key="4">
    <source>
        <dbReference type="EMBL" id="PBC27413.1"/>
    </source>
</evidence>
<keyword evidence="5" id="KW-1185">Reference proteome</keyword>
<dbReference type="Pfam" id="PF00400">
    <property type="entry name" value="WD40"/>
    <property type="match status" value="1"/>
</dbReference>
<dbReference type="OrthoDB" id="7668193at2759"/>
<dbReference type="Proteomes" id="UP000242457">
    <property type="component" value="Unassembled WGS sequence"/>
</dbReference>
<dbReference type="InterPro" id="IPR036322">
    <property type="entry name" value="WD40_repeat_dom_sf"/>
</dbReference>
<proteinExistence type="predicted"/>
<accession>A0A2A3E6M5</accession>
<evidence type="ECO:0000256" key="2">
    <source>
        <dbReference type="ARBA" id="ARBA00022737"/>
    </source>
</evidence>
<sequence>MAIFPPDPKYIFRGNMDCVNCILFQITSNIEHLYAGTAKGNIHVWDLNTNRELYQITSNQDSCLNLQNLNNDNLFVQHKCGLLKIYKKTEAQWIMHKSMNIDFYHYCRFQIFSDNEIFIPLKESTVGILSSITFNIELKLNTSNFQNLGEVMAIKPLKNEKLVLIAYEVGKLILWDVRQNKILSSLTVETCPMALDFDTTLMKGVIAGPSDNLQIFTLSVNHLLNNKNKITITNPGTSIIRIRPDAKIMAVGGWDSRVRIFSWKSLKPLAVLNQHKDTVQDINYSIQGIKVYDNKCIMATAAKDGYIALWDIYN</sequence>
<name>A0A2A3E6M5_APICC</name>
<protein>
    <submittedName>
        <fullName evidence="4">Guanine nucleotide-binding protein subunit beta protein</fullName>
    </submittedName>
</protein>
<dbReference type="EMBL" id="KZ288349">
    <property type="protein sequence ID" value="PBC27413.1"/>
    <property type="molecule type" value="Genomic_DNA"/>
</dbReference>
<evidence type="ECO:0000313" key="5">
    <source>
        <dbReference type="Proteomes" id="UP000242457"/>
    </source>
</evidence>
<organism evidence="4 5">
    <name type="scientific">Apis cerana cerana</name>
    <name type="common">Oriental honeybee</name>
    <dbReference type="NCBI Taxonomy" id="94128"/>
    <lineage>
        <taxon>Eukaryota</taxon>
        <taxon>Metazoa</taxon>
        <taxon>Ecdysozoa</taxon>
        <taxon>Arthropoda</taxon>
        <taxon>Hexapoda</taxon>
        <taxon>Insecta</taxon>
        <taxon>Pterygota</taxon>
        <taxon>Neoptera</taxon>
        <taxon>Endopterygota</taxon>
        <taxon>Hymenoptera</taxon>
        <taxon>Apocrita</taxon>
        <taxon>Aculeata</taxon>
        <taxon>Apoidea</taxon>
        <taxon>Anthophila</taxon>
        <taxon>Apidae</taxon>
        <taxon>Apis</taxon>
    </lineage>
</organism>
<dbReference type="InterPro" id="IPR015943">
    <property type="entry name" value="WD40/YVTN_repeat-like_dom_sf"/>
</dbReference>
<dbReference type="PROSITE" id="PS00678">
    <property type="entry name" value="WD_REPEATS_1"/>
    <property type="match status" value="1"/>
</dbReference>
<dbReference type="AlphaFoldDB" id="A0A2A3E6M5"/>
<dbReference type="SUPFAM" id="SSF50978">
    <property type="entry name" value="WD40 repeat-like"/>
    <property type="match status" value="1"/>
</dbReference>
<dbReference type="PROSITE" id="PS50082">
    <property type="entry name" value="WD_REPEATS_2"/>
    <property type="match status" value="1"/>
</dbReference>
<keyword evidence="1 3" id="KW-0853">WD repeat</keyword>
<evidence type="ECO:0000256" key="1">
    <source>
        <dbReference type="ARBA" id="ARBA00022574"/>
    </source>
</evidence>
<dbReference type="STRING" id="94128.A0A2A3E6M5"/>
<evidence type="ECO:0000256" key="3">
    <source>
        <dbReference type="PROSITE-ProRule" id="PRU00221"/>
    </source>
</evidence>
<gene>
    <name evidence="4" type="ORF">APICC_00863</name>
</gene>
<dbReference type="Gene3D" id="2.130.10.10">
    <property type="entry name" value="YVTN repeat-like/Quinoprotein amine dehydrogenase"/>
    <property type="match status" value="2"/>
</dbReference>
<dbReference type="PANTHER" id="PTHR19854:SF1">
    <property type="entry name" value="GUANINE NUCLEOTIDE-BINDING PROTEIN SUBUNIT BETA-LIKE PROTEIN 1"/>
    <property type="match status" value="1"/>
</dbReference>
<dbReference type="InterPro" id="IPR019775">
    <property type="entry name" value="WD40_repeat_CS"/>
</dbReference>
<feature type="repeat" description="WD" evidence="3">
    <location>
        <begin position="272"/>
        <end position="314"/>
    </location>
</feature>
<dbReference type="SMART" id="SM00320">
    <property type="entry name" value="WD40"/>
    <property type="match status" value="3"/>
</dbReference>
<dbReference type="PROSITE" id="PS50294">
    <property type="entry name" value="WD_REPEATS_REGION"/>
    <property type="match status" value="1"/>
</dbReference>
<dbReference type="InterPro" id="IPR001680">
    <property type="entry name" value="WD40_rpt"/>
</dbReference>
<dbReference type="PANTHER" id="PTHR19854">
    <property type="entry name" value="TRANSDUCIN BETA-LIKE 3"/>
    <property type="match status" value="1"/>
</dbReference>
<reference evidence="4 5" key="1">
    <citation type="submission" date="2014-07" db="EMBL/GenBank/DDBJ databases">
        <title>Genomic and transcriptomic analysis on Apis cerana provide comprehensive insights into honey bee biology.</title>
        <authorList>
            <person name="Diao Q."/>
            <person name="Sun L."/>
            <person name="Zheng H."/>
            <person name="Zheng H."/>
            <person name="Xu S."/>
            <person name="Wang S."/>
            <person name="Zeng Z."/>
            <person name="Hu F."/>
            <person name="Su S."/>
            <person name="Wu J."/>
        </authorList>
    </citation>
    <scope>NUCLEOTIDE SEQUENCE [LARGE SCALE GENOMIC DNA]</scope>
    <source>
        <tissue evidence="4">Pupae without intestine</tissue>
    </source>
</reference>
<keyword evidence="2" id="KW-0677">Repeat</keyword>